<dbReference type="SUPFAM" id="SSF141868">
    <property type="entry name" value="EAL domain-like"/>
    <property type="match status" value="1"/>
</dbReference>
<dbReference type="EMBL" id="PZKE01000012">
    <property type="protein sequence ID" value="PTE13733.1"/>
    <property type="molecule type" value="Genomic_DNA"/>
</dbReference>
<dbReference type="InterPro" id="IPR043128">
    <property type="entry name" value="Rev_trsase/Diguanyl_cyclase"/>
</dbReference>
<keyword evidence="1" id="KW-1133">Transmembrane helix</keyword>
<dbReference type="AlphaFoldDB" id="A0A2T4J793"/>
<dbReference type="SMART" id="SM00267">
    <property type="entry name" value="GGDEF"/>
    <property type="match status" value="1"/>
</dbReference>
<proteinExistence type="predicted"/>
<dbReference type="Pfam" id="PF00563">
    <property type="entry name" value="EAL"/>
    <property type="match status" value="1"/>
</dbReference>
<protein>
    <submittedName>
        <fullName evidence="4">Diguanylate cyclase</fullName>
    </submittedName>
</protein>
<dbReference type="SUPFAM" id="SSF55073">
    <property type="entry name" value="Nucleotide cyclase"/>
    <property type="match status" value="1"/>
</dbReference>
<evidence type="ECO:0000313" key="5">
    <source>
        <dbReference type="Proteomes" id="UP000241362"/>
    </source>
</evidence>
<dbReference type="CDD" id="cd01948">
    <property type="entry name" value="EAL"/>
    <property type="match status" value="1"/>
</dbReference>
<dbReference type="InterPro" id="IPR000160">
    <property type="entry name" value="GGDEF_dom"/>
</dbReference>
<dbReference type="InterPro" id="IPR035919">
    <property type="entry name" value="EAL_sf"/>
</dbReference>
<reference evidence="4 5" key="1">
    <citation type="submission" date="2018-03" db="EMBL/GenBank/DDBJ databases">
        <title>Rhodobacter blasticus.</title>
        <authorList>
            <person name="Meyer T.E."/>
            <person name="Miller S."/>
            <person name="Lodha T."/>
            <person name="Gandham S."/>
            <person name="Chintalapati S."/>
            <person name="Chintalapati V.R."/>
        </authorList>
    </citation>
    <scope>NUCLEOTIDE SEQUENCE [LARGE SCALE GENOMIC DNA]</scope>
    <source>
        <strain evidence="4 5">DSM 2131</strain>
    </source>
</reference>
<keyword evidence="5" id="KW-1185">Reference proteome</keyword>
<dbReference type="InterPro" id="IPR050706">
    <property type="entry name" value="Cyclic-di-GMP_PDE-like"/>
</dbReference>
<feature type="transmembrane region" description="Helical" evidence="1">
    <location>
        <begin position="20"/>
        <end position="39"/>
    </location>
</feature>
<accession>A0A2T4J793</accession>
<dbReference type="PANTHER" id="PTHR33121">
    <property type="entry name" value="CYCLIC DI-GMP PHOSPHODIESTERASE PDEF"/>
    <property type="match status" value="1"/>
</dbReference>
<evidence type="ECO:0000259" key="2">
    <source>
        <dbReference type="PROSITE" id="PS50883"/>
    </source>
</evidence>
<dbReference type="PANTHER" id="PTHR33121:SF70">
    <property type="entry name" value="SIGNALING PROTEIN YKOW"/>
    <property type="match status" value="1"/>
</dbReference>
<gene>
    <name evidence="4" type="ORF">C5F44_12695</name>
</gene>
<dbReference type="Pfam" id="PF00990">
    <property type="entry name" value="GGDEF"/>
    <property type="match status" value="1"/>
</dbReference>
<dbReference type="PROSITE" id="PS50883">
    <property type="entry name" value="EAL"/>
    <property type="match status" value="1"/>
</dbReference>
<dbReference type="Proteomes" id="UP000241362">
    <property type="component" value="Unassembled WGS sequence"/>
</dbReference>
<dbReference type="RefSeq" id="WP_107673909.1">
    <property type="nucleotide sequence ID" value="NZ_PZKE01000012.1"/>
</dbReference>
<evidence type="ECO:0000259" key="3">
    <source>
        <dbReference type="PROSITE" id="PS50887"/>
    </source>
</evidence>
<sequence length="517" mass="55810">MSNLRFPQAAQRVLRAFTWVRRPELVVFLPAMTLAGFWLGGESVLLALALGLPLLFAIGGPALTGRPPPQADGDGTTSVSQAIAAMDRILPRIDQSGRTTACLVIQFDDLDTLLDRHGRAAQAEVVARTTGRIRGALRTGDLVAALQGSAIAVVLAPVRRLDLETLVQMSARLQAAITTPVSLGGVQVHISASIGFCPGGRSPEPNGKALLDAAQTAAEEAFRHGPGGIRAWSADMAQGRAARDALRDDLETALETGQIRPYFQPQICTDTGEISGVEALARWHHPERGCLCPADFLPALEGNDLGERLGEVMLFQALTALVGWDRAGLRVPSVSVNFSAEELRNPRLPDRIRWELDRFDLPPERLTVEILETVVARTDNDMIVSNIAQLARLGCGIDLDDFGTGNAALSTLRRFAVRRLKIDRSFVTRVDQDRDQQRMVSAIVSLADRLDLQTLAEGVETAGEHAMLSQLGCGHVQGFGLARPMPLDEATDWIARHRNRQDRLPRIGLQGGGMAGG</sequence>
<dbReference type="Gene3D" id="3.20.20.450">
    <property type="entry name" value="EAL domain"/>
    <property type="match status" value="1"/>
</dbReference>
<dbReference type="PROSITE" id="PS50887">
    <property type="entry name" value="GGDEF"/>
    <property type="match status" value="1"/>
</dbReference>
<keyword evidence="1" id="KW-0472">Membrane</keyword>
<dbReference type="InterPro" id="IPR001633">
    <property type="entry name" value="EAL_dom"/>
</dbReference>
<dbReference type="Gene3D" id="3.30.70.270">
    <property type="match status" value="1"/>
</dbReference>
<feature type="domain" description="EAL" evidence="2">
    <location>
        <begin position="243"/>
        <end position="498"/>
    </location>
</feature>
<organism evidence="4 5">
    <name type="scientific">Fuscovulum blasticum DSM 2131</name>
    <dbReference type="NCBI Taxonomy" id="1188250"/>
    <lineage>
        <taxon>Bacteria</taxon>
        <taxon>Pseudomonadati</taxon>
        <taxon>Pseudomonadota</taxon>
        <taxon>Alphaproteobacteria</taxon>
        <taxon>Rhodobacterales</taxon>
        <taxon>Paracoccaceae</taxon>
        <taxon>Pseudogemmobacter</taxon>
    </lineage>
</organism>
<dbReference type="GO" id="GO:0071111">
    <property type="term" value="F:cyclic-guanylate-specific phosphodiesterase activity"/>
    <property type="evidence" value="ECO:0007669"/>
    <property type="project" value="InterPro"/>
</dbReference>
<comment type="caution">
    <text evidence="4">The sequence shown here is derived from an EMBL/GenBank/DDBJ whole genome shotgun (WGS) entry which is preliminary data.</text>
</comment>
<feature type="domain" description="GGDEF" evidence="3">
    <location>
        <begin position="98"/>
        <end position="234"/>
    </location>
</feature>
<keyword evidence="1" id="KW-0812">Transmembrane</keyword>
<dbReference type="SMART" id="SM00052">
    <property type="entry name" value="EAL"/>
    <property type="match status" value="1"/>
</dbReference>
<dbReference type="InterPro" id="IPR029787">
    <property type="entry name" value="Nucleotide_cyclase"/>
</dbReference>
<evidence type="ECO:0000256" key="1">
    <source>
        <dbReference type="SAM" id="Phobius"/>
    </source>
</evidence>
<evidence type="ECO:0000313" key="4">
    <source>
        <dbReference type="EMBL" id="PTE13733.1"/>
    </source>
</evidence>
<name>A0A2T4J793_FUSBL</name>